<dbReference type="SUPFAM" id="SSF55874">
    <property type="entry name" value="ATPase domain of HSP90 chaperone/DNA topoisomerase II/histidine kinase"/>
    <property type="match status" value="1"/>
</dbReference>
<dbReference type="EMBL" id="LWBP01000243">
    <property type="protein sequence ID" value="OQP46676.1"/>
    <property type="molecule type" value="Genomic_DNA"/>
</dbReference>
<proteinExistence type="predicted"/>
<sequence>MMRIVKYRYFSFLVHAVLWSIVLFFPYFISSADDRYKIGPLPGGYFTLSQIVHLVIFYGNSFLLYPKLLNRAYWWLYIIAVILLIALSVGVKLYILSIWFPNDMADARTHVLFPSVIVFIVSVFYSITVEKVRAEKRQKENEAVKLSMELQLLRSQISPHFLFNILTSLVSLARKRSGDLEASLLMLSGLMRYMLYEAGKRISLQAEVEYLESYVSLQQMRFGREVKIVFNIAISQEDTSYNIEPMLLIPFIENAFKHGTGYAHEPFIDIDLSVKNGILVFHVMNKYEEGTAAGKDETSGIGLNNVRSRLTLLYPQRHELVIQTGNNLFNVNLTLQLL</sequence>
<dbReference type="PANTHER" id="PTHR34220:SF7">
    <property type="entry name" value="SENSOR HISTIDINE KINASE YPDA"/>
    <property type="match status" value="1"/>
</dbReference>
<dbReference type="InterPro" id="IPR050640">
    <property type="entry name" value="Bact_2-comp_sensor_kinase"/>
</dbReference>
<keyword evidence="1" id="KW-0175">Coiled coil</keyword>
<dbReference type="OrthoDB" id="9792992at2"/>
<comment type="caution">
    <text evidence="4">The sequence shown here is derived from an EMBL/GenBank/DDBJ whole genome shotgun (WGS) entry which is preliminary data.</text>
</comment>
<dbReference type="Pfam" id="PF06580">
    <property type="entry name" value="His_kinase"/>
    <property type="match status" value="1"/>
</dbReference>
<gene>
    <name evidence="4" type="ORF">A4R26_08130</name>
</gene>
<keyword evidence="2" id="KW-1133">Transmembrane helix</keyword>
<dbReference type="InterPro" id="IPR010559">
    <property type="entry name" value="Sig_transdc_His_kin_internal"/>
</dbReference>
<name>A0A1V9EKN1_9BACT</name>
<reference evidence="5" key="1">
    <citation type="submission" date="2016-04" db="EMBL/GenBank/DDBJ databases">
        <authorList>
            <person name="Chen L."/>
            <person name="Zhuang W."/>
            <person name="Wang G."/>
        </authorList>
    </citation>
    <scope>NUCLEOTIDE SEQUENCE [LARGE SCALE GENOMIC DNA]</scope>
    <source>
        <strain evidence="5">208</strain>
    </source>
</reference>
<dbReference type="AlphaFoldDB" id="A0A1V9EKN1"/>
<feature type="transmembrane region" description="Helical" evidence="2">
    <location>
        <begin position="44"/>
        <end position="65"/>
    </location>
</feature>
<evidence type="ECO:0000256" key="1">
    <source>
        <dbReference type="SAM" id="Coils"/>
    </source>
</evidence>
<feature type="transmembrane region" description="Helical" evidence="2">
    <location>
        <begin position="111"/>
        <end position="129"/>
    </location>
</feature>
<accession>A0A1V9EKN1</accession>
<dbReference type="GO" id="GO:0016020">
    <property type="term" value="C:membrane"/>
    <property type="evidence" value="ECO:0007669"/>
    <property type="project" value="InterPro"/>
</dbReference>
<feature type="coiled-coil region" evidence="1">
    <location>
        <begin position="129"/>
        <end position="156"/>
    </location>
</feature>
<keyword evidence="2" id="KW-0812">Transmembrane</keyword>
<evidence type="ECO:0000313" key="4">
    <source>
        <dbReference type="EMBL" id="OQP46676.1"/>
    </source>
</evidence>
<organism evidence="4 5">
    <name type="scientific">Niastella populi</name>
    <dbReference type="NCBI Taxonomy" id="550983"/>
    <lineage>
        <taxon>Bacteria</taxon>
        <taxon>Pseudomonadati</taxon>
        <taxon>Bacteroidota</taxon>
        <taxon>Chitinophagia</taxon>
        <taxon>Chitinophagales</taxon>
        <taxon>Chitinophagaceae</taxon>
        <taxon>Niastella</taxon>
    </lineage>
</organism>
<dbReference type="GO" id="GO:0000155">
    <property type="term" value="F:phosphorelay sensor kinase activity"/>
    <property type="evidence" value="ECO:0007669"/>
    <property type="project" value="InterPro"/>
</dbReference>
<dbReference type="PANTHER" id="PTHR34220">
    <property type="entry name" value="SENSOR HISTIDINE KINASE YPDA"/>
    <property type="match status" value="1"/>
</dbReference>
<evidence type="ECO:0000259" key="3">
    <source>
        <dbReference type="Pfam" id="PF06580"/>
    </source>
</evidence>
<keyword evidence="5" id="KW-1185">Reference proteome</keyword>
<dbReference type="RefSeq" id="WP_081170784.1">
    <property type="nucleotide sequence ID" value="NZ_LWBP01000243.1"/>
</dbReference>
<feature type="transmembrane region" description="Helical" evidence="2">
    <location>
        <begin position="72"/>
        <end position="99"/>
    </location>
</feature>
<feature type="transmembrane region" description="Helical" evidence="2">
    <location>
        <begin position="12"/>
        <end position="29"/>
    </location>
</feature>
<evidence type="ECO:0000313" key="5">
    <source>
        <dbReference type="Proteomes" id="UP000192276"/>
    </source>
</evidence>
<dbReference type="InterPro" id="IPR036890">
    <property type="entry name" value="HATPase_C_sf"/>
</dbReference>
<dbReference type="Gene3D" id="3.30.565.10">
    <property type="entry name" value="Histidine kinase-like ATPase, C-terminal domain"/>
    <property type="match status" value="1"/>
</dbReference>
<dbReference type="STRING" id="550983.A4R26_08130"/>
<evidence type="ECO:0000256" key="2">
    <source>
        <dbReference type="SAM" id="Phobius"/>
    </source>
</evidence>
<protein>
    <recommendedName>
        <fullName evidence="3">Signal transduction histidine kinase internal region domain-containing protein</fullName>
    </recommendedName>
</protein>
<feature type="domain" description="Signal transduction histidine kinase internal region" evidence="3">
    <location>
        <begin position="148"/>
        <end position="224"/>
    </location>
</feature>
<dbReference type="Proteomes" id="UP000192276">
    <property type="component" value="Unassembled WGS sequence"/>
</dbReference>
<keyword evidence="2" id="KW-0472">Membrane</keyword>